<dbReference type="OrthoDB" id="8686501at2"/>
<accession>A0A1T5GIG4</accession>
<gene>
    <name evidence="2" type="ORF">SAMN06295920_11532</name>
</gene>
<dbReference type="AlphaFoldDB" id="A0A1T5GIG4"/>
<proteinExistence type="predicted"/>
<dbReference type="RefSeq" id="WP_079650698.1">
    <property type="nucleotide sequence ID" value="NZ_FUYM01000015.1"/>
</dbReference>
<dbReference type="InterPro" id="IPR037401">
    <property type="entry name" value="SnoaL-like"/>
</dbReference>
<protein>
    <submittedName>
        <fullName evidence="2">SnoaL-like domain-containing protein</fullName>
    </submittedName>
</protein>
<sequence>MTIEQEIAALRAELADLRAEREVRAVVMRYFRLCDTLGPDTPLDELGLCFTRDALWEGRGRYRKAFGRHEGRDAIVAMLGSYAVPVAHFAMNAHFLSTETITIEGPAAAVGQWSMLQTSTYRDGRSDLRSAALTIRCAVEDGAWRISHFVTENLFARDVDHWSDAAPISVPDVASKEPS</sequence>
<dbReference type="Gene3D" id="3.10.450.50">
    <property type="match status" value="1"/>
</dbReference>
<dbReference type="SUPFAM" id="SSF54427">
    <property type="entry name" value="NTF2-like"/>
    <property type="match status" value="1"/>
</dbReference>
<evidence type="ECO:0000313" key="3">
    <source>
        <dbReference type="Proteomes" id="UP000189818"/>
    </source>
</evidence>
<dbReference type="Proteomes" id="UP000189818">
    <property type="component" value="Unassembled WGS sequence"/>
</dbReference>
<dbReference type="EMBL" id="FUYM01000015">
    <property type="protein sequence ID" value="SKC08181.1"/>
    <property type="molecule type" value="Genomic_DNA"/>
</dbReference>
<organism evidence="2 3">
    <name type="scientific">Rhizorhabdus histidinilytica</name>
    <dbReference type="NCBI Taxonomy" id="439228"/>
    <lineage>
        <taxon>Bacteria</taxon>
        <taxon>Pseudomonadati</taxon>
        <taxon>Pseudomonadota</taxon>
        <taxon>Alphaproteobacteria</taxon>
        <taxon>Sphingomonadales</taxon>
        <taxon>Sphingomonadaceae</taxon>
        <taxon>Rhizorhabdus</taxon>
    </lineage>
</organism>
<dbReference type="STRING" id="439228.SAMN06295920_11532"/>
<feature type="domain" description="SnoaL-like" evidence="1">
    <location>
        <begin position="16"/>
        <end position="149"/>
    </location>
</feature>
<dbReference type="InterPro" id="IPR032710">
    <property type="entry name" value="NTF2-like_dom_sf"/>
</dbReference>
<evidence type="ECO:0000259" key="1">
    <source>
        <dbReference type="Pfam" id="PF13577"/>
    </source>
</evidence>
<evidence type="ECO:0000313" key="2">
    <source>
        <dbReference type="EMBL" id="SKC08181.1"/>
    </source>
</evidence>
<name>A0A1T5GIG4_9SPHN</name>
<dbReference type="Pfam" id="PF13577">
    <property type="entry name" value="SnoaL_4"/>
    <property type="match status" value="1"/>
</dbReference>
<keyword evidence="3" id="KW-1185">Reference proteome</keyword>
<reference evidence="3" key="1">
    <citation type="submission" date="2017-02" db="EMBL/GenBank/DDBJ databases">
        <authorList>
            <person name="Varghese N."/>
            <person name="Submissions S."/>
        </authorList>
    </citation>
    <scope>NUCLEOTIDE SEQUENCE [LARGE SCALE GENOMIC DNA]</scope>
    <source>
        <strain evidence="3">UM2</strain>
    </source>
</reference>